<sequence>MLAFGEKQIVFVEFKAGKNVKKDKKQLQLKILESLLLFEMIISKYLNPSSKELKSLEKIFIIVYDPQKVPFSKNRTKYIENRIDSRHLRFGVDKYQDIFLNQTKALACGDDLKSVLKQYGILIHS</sequence>
<proteinExistence type="predicted"/>
<dbReference type="AlphaFoldDB" id="A0A1V1P2K5"/>
<name>A0A1V1P2K5_9BACT</name>
<accession>A0A1V1P2K5</accession>
<comment type="caution">
    <text evidence="1">The sequence shown here is derived from an EMBL/GenBank/DDBJ whole genome shotgun (WGS) entry which is preliminary data.</text>
</comment>
<dbReference type="Proteomes" id="UP000189670">
    <property type="component" value="Unassembled WGS sequence"/>
</dbReference>
<dbReference type="EMBL" id="ATBP01000755">
    <property type="protein sequence ID" value="ETR69041.1"/>
    <property type="molecule type" value="Genomic_DNA"/>
</dbReference>
<gene>
    <name evidence="1" type="ORF">OMM_04197</name>
</gene>
<organism evidence="1 2">
    <name type="scientific">Candidatus Magnetoglobus multicellularis str. Araruama</name>
    <dbReference type="NCBI Taxonomy" id="890399"/>
    <lineage>
        <taxon>Bacteria</taxon>
        <taxon>Pseudomonadati</taxon>
        <taxon>Thermodesulfobacteriota</taxon>
        <taxon>Desulfobacteria</taxon>
        <taxon>Desulfobacterales</taxon>
        <taxon>Desulfobacteraceae</taxon>
        <taxon>Candidatus Magnetoglobus</taxon>
    </lineage>
</organism>
<reference evidence="2" key="1">
    <citation type="submission" date="2012-11" db="EMBL/GenBank/DDBJ databases">
        <authorList>
            <person name="Lucero-Rivera Y.E."/>
            <person name="Tovar-Ramirez D."/>
        </authorList>
    </citation>
    <scope>NUCLEOTIDE SEQUENCE [LARGE SCALE GENOMIC DNA]</scope>
    <source>
        <strain evidence="2">Araruama</strain>
    </source>
</reference>
<protein>
    <submittedName>
        <fullName evidence="1">Uncharacterized protein</fullName>
    </submittedName>
</protein>
<evidence type="ECO:0000313" key="1">
    <source>
        <dbReference type="EMBL" id="ETR69041.1"/>
    </source>
</evidence>
<evidence type="ECO:0000313" key="2">
    <source>
        <dbReference type="Proteomes" id="UP000189670"/>
    </source>
</evidence>